<dbReference type="EC" id="7.1.1.-" evidence="5"/>
<feature type="transmembrane region" description="Helical" evidence="5">
    <location>
        <begin position="204"/>
        <end position="225"/>
    </location>
</feature>
<dbReference type="PANTHER" id="PTHR11432:SF3">
    <property type="entry name" value="NADH-UBIQUINONE OXIDOREDUCTASE CHAIN 1"/>
    <property type="match status" value="1"/>
</dbReference>
<evidence type="ECO:0000313" key="7">
    <source>
        <dbReference type="EMBL" id="MCA9754532.1"/>
    </source>
</evidence>
<comment type="caution">
    <text evidence="7">The sequence shown here is derived from an EMBL/GenBank/DDBJ whole genome shotgun (WGS) entry which is preliminary data.</text>
</comment>
<keyword evidence="5" id="KW-0830">Ubiquinone</keyword>
<dbReference type="InterPro" id="IPR018086">
    <property type="entry name" value="NADH_UbQ_OxRdtase_su1_CS"/>
</dbReference>
<feature type="transmembrane region" description="Helical" evidence="5">
    <location>
        <begin position="335"/>
        <end position="358"/>
    </location>
</feature>
<feature type="transmembrane region" description="Helical" evidence="5">
    <location>
        <begin position="82"/>
        <end position="105"/>
    </location>
</feature>
<evidence type="ECO:0000256" key="5">
    <source>
        <dbReference type="HAMAP-Rule" id="MF_01350"/>
    </source>
</evidence>
<sequence length="431" mass="47437">MSPVVEMSIAAGRAALVWMIPLALLPLMIWAERKVSAYMHDRTGPNRAQILGIRAGGVVHTLADVLKLVMKEDITPTHVHRFYFLLAPFIAMMVSLMTFAVIPFADVLHLGDNAIRMQALHLNVGVLWIFSIASFGVFGIIFAGYGANNKYSILGGLRASAQMISYELSLSLSILGLIMMAGTLDLNEIVRMQGEFFQLGPIPIPKWGVLLQPLGAVIFMTAVIAETNRNPFDLPEAESEIVGYHVEYSSIKFALFFMAEYVNITVASALVATLFFGGWQVPFLDTETLIANAQQVVLGMLGGMALVSALLIIPTRKWNKTLARLYPNDLRKNEANFWAIVLLLHIVGALGGIGFFVANPITGTSAHVTAAVIQFLTFMGKLLFFGFAFVWVRWTLPRFRYDQLMGLGWKGMLPLALLNLFVTAALVLLVQ</sequence>
<feature type="transmembrane region" description="Helical" evidence="5">
    <location>
        <begin position="253"/>
        <end position="276"/>
    </location>
</feature>
<reference evidence="7" key="2">
    <citation type="journal article" date="2021" name="Microbiome">
        <title>Successional dynamics and alternative stable states in a saline activated sludge microbial community over 9 years.</title>
        <authorList>
            <person name="Wang Y."/>
            <person name="Ye J."/>
            <person name="Ju F."/>
            <person name="Liu L."/>
            <person name="Boyd J.A."/>
            <person name="Deng Y."/>
            <person name="Parks D.H."/>
            <person name="Jiang X."/>
            <person name="Yin X."/>
            <person name="Woodcroft B.J."/>
            <person name="Tyson G.W."/>
            <person name="Hugenholtz P."/>
            <person name="Polz M.F."/>
            <person name="Zhang T."/>
        </authorList>
    </citation>
    <scope>NUCLEOTIDE SEQUENCE</scope>
    <source>
        <strain evidence="7">HKST-UBA02</strain>
    </source>
</reference>
<dbReference type="PROSITE" id="PS00668">
    <property type="entry name" value="COMPLEX1_ND1_2"/>
    <property type="match status" value="1"/>
</dbReference>
<keyword evidence="5" id="KW-1278">Translocase</keyword>
<feature type="transmembrane region" description="Helical" evidence="5">
    <location>
        <begin position="166"/>
        <end position="184"/>
    </location>
</feature>
<dbReference type="GO" id="GO:0003954">
    <property type="term" value="F:NADH dehydrogenase activity"/>
    <property type="evidence" value="ECO:0007669"/>
    <property type="project" value="TreeGrafter"/>
</dbReference>
<dbReference type="GO" id="GO:0016655">
    <property type="term" value="F:oxidoreductase activity, acting on NAD(P)H, quinone or similar compound as acceptor"/>
    <property type="evidence" value="ECO:0007669"/>
    <property type="project" value="UniProtKB-UniRule"/>
</dbReference>
<feature type="transmembrane region" description="Helical" evidence="5">
    <location>
        <begin position="12"/>
        <end position="31"/>
    </location>
</feature>
<evidence type="ECO:0000256" key="4">
    <source>
        <dbReference type="ARBA" id="ARBA00023136"/>
    </source>
</evidence>
<gene>
    <name evidence="5" type="primary">nuoH</name>
    <name evidence="7" type="ORF">KDA27_01930</name>
</gene>
<feature type="transmembrane region" description="Helical" evidence="5">
    <location>
        <begin position="412"/>
        <end position="430"/>
    </location>
</feature>
<reference evidence="7" key="1">
    <citation type="submission" date="2020-04" db="EMBL/GenBank/DDBJ databases">
        <authorList>
            <person name="Zhang T."/>
        </authorList>
    </citation>
    <scope>NUCLEOTIDE SEQUENCE</scope>
    <source>
        <strain evidence="7">HKST-UBA02</strain>
    </source>
</reference>
<dbReference type="Proteomes" id="UP000739538">
    <property type="component" value="Unassembled WGS sequence"/>
</dbReference>
<comment type="function">
    <text evidence="5">NDH-1 shuttles electrons from NADH, via FMN and iron-sulfur (Fe-S) centers, to quinones in the respiratory chain. The immediate electron acceptor for the enzyme in this species is believed to be ubiquinone. Couples the redox reaction to proton translocation (for every two electrons transferred, four hydrogen ions are translocated across the cytoplasmic membrane), and thus conserves the redox energy in a proton gradient. This subunit may bind ubiquinone.</text>
</comment>
<dbReference type="PANTHER" id="PTHR11432">
    <property type="entry name" value="NADH DEHYDROGENASE SUBUNIT 1"/>
    <property type="match status" value="1"/>
</dbReference>
<dbReference type="HAMAP" id="MF_01350">
    <property type="entry name" value="NDH1_NuoH"/>
    <property type="match status" value="1"/>
</dbReference>
<dbReference type="InterPro" id="IPR001694">
    <property type="entry name" value="NADH_UbQ_OxRdtase_su1/FPO"/>
</dbReference>
<evidence type="ECO:0000313" key="8">
    <source>
        <dbReference type="Proteomes" id="UP000739538"/>
    </source>
</evidence>
<feature type="transmembrane region" description="Helical" evidence="5">
    <location>
        <begin position="125"/>
        <end position="145"/>
    </location>
</feature>
<dbReference type="GO" id="GO:0048038">
    <property type="term" value="F:quinone binding"/>
    <property type="evidence" value="ECO:0007669"/>
    <property type="project" value="UniProtKB-KW"/>
</dbReference>
<comment type="similarity">
    <text evidence="5 6">Belongs to the complex I subunit 1 family.</text>
</comment>
<dbReference type="Pfam" id="PF00146">
    <property type="entry name" value="NADHdh"/>
    <property type="match status" value="1"/>
</dbReference>
<dbReference type="GO" id="GO:0005886">
    <property type="term" value="C:plasma membrane"/>
    <property type="evidence" value="ECO:0007669"/>
    <property type="project" value="UniProtKB-SubCell"/>
</dbReference>
<dbReference type="AlphaFoldDB" id="A0A956N8F2"/>
<name>A0A956N8F2_UNCEI</name>
<evidence type="ECO:0000256" key="6">
    <source>
        <dbReference type="RuleBase" id="RU000471"/>
    </source>
</evidence>
<keyword evidence="5 6" id="KW-0520">NAD</keyword>
<keyword evidence="3 5" id="KW-1133">Transmembrane helix</keyword>
<organism evidence="7 8">
    <name type="scientific">Eiseniibacteriota bacterium</name>
    <dbReference type="NCBI Taxonomy" id="2212470"/>
    <lineage>
        <taxon>Bacteria</taxon>
        <taxon>Candidatus Eiseniibacteriota</taxon>
    </lineage>
</organism>
<accession>A0A956N8F2</accession>
<evidence type="ECO:0000256" key="3">
    <source>
        <dbReference type="ARBA" id="ARBA00022989"/>
    </source>
</evidence>
<feature type="transmembrane region" description="Helical" evidence="5">
    <location>
        <begin position="370"/>
        <end position="392"/>
    </location>
</feature>
<dbReference type="EMBL" id="JAGQHS010000005">
    <property type="protein sequence ID" value="MCA9754532.1"/>
    <property type="molecule type" value="Genomic_DNA"/>
</dbReference>
<keyword evidence="2 5" id="KW-0812">Transmembrane</keyword>
<comment type="caution">
    <text evidence="5">Lacks conserved residue(s) required for the propagation of feature annotation.</text>
</comment>
<keyword evidence="4 5" id="KW-0472">Membrane</keyword>
<comment type="subcellular location">
    <subcellularLocation>
        <location evidence="5 6">Cell membrane</location>
        <topology evidence="5 6">Multi-pass membrane protein</topology>
    </subcellularLocation>
    <subcellularLocation>
        <location evidence="1">Membrane</location>
        <topology evidence="1">Multi-pass membrane protein</topology>
    </subcellularLocation>
</comment>
<proteinExistence type="inferred from homology"/>
<comment type="catalytic activity">
    <reaction evidence="5">
        <text>a quinone + NADH + 5 H(+)(in) = a quinol + NAD(+) + 4 H(+)(out)</text>
        <dbReference type="Rhea" id="RHEA:57888"/>
        <dbReference type="ChEBI" id="CHEBI:15378"/>
        <dbReference type="ChEBI" id="CHEBI:24646"/>
        <dbReference type="ChEBI" id="CHEBI:57540"/>
        <dbReference type="ChEBI" id="CHEBI:57945"/>
        <dbReference type="ChEBI" id="CHEBI:132124"/>
    </reaction>
</comment>
<evidence type="ECO:0000256" key="1">
    <source>
        <dbReference type="ARBA" id="ARBA00004141"/>
    </source>
</evidence>
<protein>
    <recommendedName>
        <fullName evidence="5">NADH-quinone oxidoreductase subunit H</fullName>
        <ecNumber evidence="5">7.1.1.-</ecNumber>
    </recommendedName>
    <alternativeName>
        <fullName evidence="5">NADH dehydrogenase I subunit H</fullName>
    </alternativeName>
    <alternativeName>
        <fullName evidence="5">NDH-1 subunit H</fullName>
    </alternativeName>
</protein>
<evidence type="ECO:0000256" key="2">
    <source>
        <dbReference type="ARBA" id="ARBA00022692"/>
    </source>
</evidence>
<keyword evidence="5" id="KW-0874">Quinone</keyword>
<keyword evidence="5" id="KW-1003">Cell membrane</keyword>
<dbReference type="GO" id="GO:0009060">
    <property type="term" value="P:aerobic respiration"/>
    <property type="evidence" value="ECO:0007669"/>
    <property type="project" value="TreeGrafter"/>
</dbReference>
<feature type="transmembrane region" description="Helical" evidence="5">
    <location>
        <begin position="296"/>
        <end position="314"/>
    </location>
</feature>
<comment type="subunit">
    <text evidence="5">NDH-1 is composed of 14 different subunits. Subunits NuoA, H, J, K, L, M, N constitute the membrane sector of the complex.</text>
</comment>